<keyword evidence="2" id="KW-1185">Reference proteome</keyword>
<dbReference type="RefSeq" id="WP_044056475.1">
    <property type="nucleotide sequence ID" value="NZ_CBCSKJ010000001.1"/>
</dbReference>
<dbReference type="Proteomes" id="UP000056090">
    <property type="component" value="Chromosome"/>
</dbReference>
<evidence type="ECO:0000313" key="1">
    <source>
        <dbReference type="EMBL" id="AIF98281.1"/>
    </source>
</evidence>
<organism evidence="1 2">
    <name type="scientific">Alteromonas australica</name>
    <dbReference type="NCBI Taxonomy" id="589873"/>
    <lineage>
        <taxon>Bacteria</taxon>
        <taxon>Pseudomonadati</taxon>
        <taxon>Pseudomonadota</taxon>
        <taxon>Gammaproteobacteria</taxon>
        <taxon>Alteromonadales</taxon>
        <taxon>Alteromonadaceae</taxon>
        <taxon>Alteromonas/Salinimonas group</taxon>
        <taxon>Alteromonas</taxon>
    </lineage>
</organism>
<dbReference type="eggNOG" id="ENOG50339Z6">
    <property type="taxonomic scope" value="Bacteria"/>
</dbReference>
<gene>
    <name evidence="1" type="ORF">EP13_05965</name>
</gene>
<dbReference type="GeneID" id="78254463"/>
<sequence length="135" mass="14523">MELKDFVQESLLSIIDAVHDAQDKAMEKGAIINPGGLTRGTQNLEANSVWDNTTNNYARNVNFDIAITAEDQAKGGAKIKVLSGLLGGDVGGEKSSKNSIASRIQFNVPILLPSINVEDDEARAKSIVVSKRKRT</sequence>
<dbReference type="AlphaFoldDB" id="A0A075NXP3"/>
<accession>A0A075NXP3</accession>
<dbReference type="KEGG" id="aal:EP13_05965"/>
<reference evidence="1 2" key="1">
    <citation type="submission" date="2014-06" db="EMBL/GenBank/DDBJ databases">
        <title>Genomes of Alteromonas australica, a world apart.</title>
        <authorList>
            <person name="Gonzaga A."/>
            <person name="Lopez-Perez M."/>
            <person name="Rodriguez-Valera F."/>
        </authorList>
    </citation>
    <scope>NUCLEOTIDE SEQUENCE [LARGE SCALE GENOMIC DNA]</scope>
    <source>
        <strain evidence="1 2">H 17</strain>
    </source>
</reference>
<evidence type="ECO:0000313" key="2">
    <source>
        <dbReference type="Proteomes" id="UP000056090"/>
    </source>
</evidence>
<name>A0A075NXP3_9ALTE</name>
<protein>
    <submittedName>
        <fullName evidence="1">Uncharacterized protein</fullName>
    </submittedName>
</protein>
<dbReference type="EMBL" id="CP008849">
    <property type="protein sequence ID" value="AIF98281.1"/>
    <property type="molecule type" value="Genomic_DNA"/>
</dbReference>
<proteinExistence type="predicted"/>